<dbReference type="Pfam" id="PF00144">
    <property type="entry name" value="Beta-lactamase"/>
    <property type="match status" value="1"/>
</dbReference>
<keyword evidence="2" id="KW-0378">Hydrolase</keyword>
<dbReference type="PANTHER" id="PTHR46825">
    <property type="entry name" value="D-ALANYL-D-ALANINE-CARBOXYPEPTIDASE/ENDOPEPTIDASE AMPH"/>
    <property type="match status" value="1"/>
</dbReference>
<dbReference type="GO" id="GO:0016787">
    <property type="term" value="F:hydrolase activity"/>
    <property type="evidence" value="ECO:0007669"/>
    <property type="project" value="UniProtKB-KW"/>
</dbReference>
<evidence type="ECO:0000259" key="1">
    <source>
        <dbReference type="Pfam" id="PF00144"/>
    </source>
</evidence>
<dbReference type="EC" id="3.-.-.-" evidence="2"/>
<comment type="caution">
    <text evidence="2">The sequence shown here is derived from an EMBL/GenBank/DDBJ whole genome shotgun (WGS) entry which is preliminary data.</text>
</comment>
<dbReference type="Gene3D" id="3.40.710.10">
    <property type="entry name" value="DD-peptidase/beta-lactamase superfamily"/>
    <property type="match status" value="1"/>
</dbReference>
<dbReference type="InterPro" id="IPR050491">
    <property type="entry name" value="AmpC-like"/>
</dbReference>
<organism evidence="2 3">
    <name type="scientific">Paenibacillus oleatilyticus</name>
    <dbReference type="NCBI Taxonomy" id="2594886"/>
    <lineage>
        <taxon>Bacteria</taxon>
        <taxon>Bacillati</taxon>
        <taxon>Bacillota</taxon>
        <taxon>Bacilli</taxon>
        <taxon>Bacillales</taxon>
        <taxon>Paenibacillaceae</taxon>
        <taxon>Paenibacillus</taxon>
    </lineage>
</organism>
<dbReference type="InterPro" id="IPR012338">
    <property type="entry name" value="Beta-lactam/transpept-like"/>
</dbReference>
<gene>
    <name evidence="2" type="ORF">ACEU3E_10860</name>
</gene>
<feature type="domain" description="Beta-lactamase-related" evidence="1">
    <location>
        <begin position="46"/>
        <end position="316"/>
    </location>
</feature>
<dbReference type="SUPFAM" id="SSF56601">
    <property type="entry name" value="beta-lactamase/transpeptidase-like"/>
    <property type="match status" value="1"/>
</dbReference>
<dbReference type="PANTHER" id="PTHR46825:SF9">
    <property type="entry name" value="BETA-LACTAMASE-RELATED DOMAIN-CONTAINING PROTEIN"/>
    <property type="match status" value="1"/>
</dbReference>
<sequence>MANIMSQKRIHRWANLPTHRLAVGFIRKSARTIWIGQQSEEVDCTKSIYEIGSITKTLIGLLLAIGEQKGMWNRSDRLSAFVPEWSSSSFANQTTLLELVTHTAGLPDVPGNFRAAITDHLNPYANYDDARLIEAVLSESPRRNSKHRYSNYGFGLLGWLLSRRLGMSLNEALAGHIFNPLDMTDSGTGMSRQPAGQLLPVFNSKGKPMQHWDFLDTLGGAGAVRSTITDMLNYLDAHLSHFDAPIGPAIAECLEEHYAIMPGRGIGIGFGWMRYKEKDGTTTHWHNGGTYGSSSFITFNREKEMGLVILSNHGSSIWSQIAPLIGIQAMSVDHLASMLTKKLFVEG</sequence>
<evidence type="ECO:0000313" key="3">
    <source>
        <dbReference type="Proteomes" id="UP001575622"/>
    </source>
</evidence>
<reference evidence="2 3" key="1">
    <citation type="submission" date="2024-09" db="EMBL/GenBank/DDBJ databases">
        <authorList>
            <person name="Makale K.P.P."/>
            <person name="Makhzoum A."/>
            <person name="Rantong G."/>
            <person name="Rahube T.O."/>
        </authorList>
    </citation>
    <scope>NUCLEOTIDE SEQUENCE [LARGE SCALE GENOMIC DNA]</scope>
    <source>
        <strain evidence="2 3">KM_D13</strain>
    </source>
</reference>
<keyword evidence="3" id="KW-1185">Reference proteome</keyword>
<accession>A0ABV4UXY1</accession>
<dbReference type="RefSeq" id="WP_373950817.1">
    <property type="nucleotide sequence ID" value="NZ_JBHDLN010000004.1"/>
</dbReference>
<proteinExistence type="predicted"/>
<dbReference type="EMBL" id="JBHDLN010000004">
    <property type="protein sequence ID" value="MFB0842674.1"/>
    <property type="molecule type" value="Genomic_DNA"/>
</dbReference>
<dbReference type="Proteomes" id="UP001575622">
    <property type="component" value="Unassembled WGS sequence"/>
</dbReference>
<name>A0ABV4UXY1_9BACL</name>
<evidence type="ECO:0000313" key="2">
    <source>
        <dbReference type="EMBL" id="MFB0842674.1"/>
    </source>
</evidence>
<dbReference type="InterPro" id="IPR001466">
    <property type="entry name" value="Beta-lactam-related"/>
</dbReference>
<protein>
    <submittedName>
        <fullName evidence="2">Serine hydrolase domain-containing protein</fullName>
        <ecNumber evidence="2">3.-.-.-</ecNumber>
    </submittedName>
</protein>